<evidence type="ECO:0000256" key="5">
    <source>
        <dbReference type="ARBA" id="ARBA00022801"/>
    </source>
</evidence>
<dbReference type="InterPro" id="IPR050077">
    <property type="entry name" value="LexA_repressor"/>
</dbReference>
<evidence type="ECO:0000259" key="13">
    <source>
        <dbReference type="Pfam" id="PF00717"/>
    </source>
</evidence>
<evidence type="ECO:0000256" key="2">
    <source>
        <dbReference type="ARBA" id="ARBA00022491"/>
    </source>
</evidence>
<organism evidence="14 15">
    <name type="scientific">Candidatus Giovannonibacteria bacterium RIFCSPHIGHO2_02_43_16</name>
    <dbReference type="NCBI Taxonomy" id="1798331"/>
    <lineage>
        <taxon>Bacteria</taxon>
        <taxon>Candidatus Giovannoniibacteriota</taxon>
    </lineage>
</organism>
<dbReference type="InterPro" id="IPR036286">
    <property type="entry name" value="LexA/Signal_pep-like_sf"/>
</dbReference>
<evidence type="ECO:0000313" key="15">
    <source>
        <dbReference type="Proteomes" id="UP000178276"/>
    </source>
</evidence>
<name>A0A1F5WF65_9BACT</name>
<evidence type="ECO:0000256" key="1">
    <source>
        <dbReference type="ARBA" id="ARBA00007484"/>
    </source>
</evidence>
<protein>
    <submittedName>
        <fullName evidence="14">Repressor LexA</fullName>
    </submittedName>
</protein>
<comment type="caution">
    <text evidence="14">The sequence shown here is derived from an EMBL/GenBank/DDBJ whole genome shotgun (WGS) entry which is preliminary data.</text>
</comment>
<keyword evidence="8" id="KW-0238">DNA-binding</keyword>
<dbReference type="InterPro" id="IPR036390">
    <property type="entry name" value="WH_DNA-bd_sf"/>
</dbReference>
<evidence type="ECO:0000256" key="4">
    <source>
        <dbReference type="ARBA" id="ARBA00022763"/>
    </source>
</evidence>
<sequence>MGKTYFDKIRDFYNKRRRMPSYSEIMMLVGFKSKNAVYRLVEKLVSEGLVSKDRQGRLIPSKRFGEIPMIGEIEAGWPSPAEEELLDTMTLDEFLIQNKEATYMITVKGDSMKDAGILPNDIVLVERKNEAKDGEIVIAEVDGNWTMKYFRKRGKEIYLEAANSKFKKIFPKEDLKIAAVVKAVIRKYS</sequence>
<evidence type="ECO:0000256" key="11">
    <source>
        <dbReference type="ARBA" id="ARBA00023236"/>
    </source>
</evidence>
<dbReference type="Proteomes" id="UP000178276">
    <property type="component" value="Unassembled WGS sequence"/>
</dbReference>
<keyword evidence="10" id="KW-0234">DNA repair</keyword>
<dbReference type="GO" id="GO:0004252">
    <property type="term" value="F:serine-type endopeptidase activity"/>
    <property type="evidence" value="ECO:0007669"/>
    <property type="project" value="InterPro"/>
</dbReference>
<dbReference type="GO" id="GO:0006260">
    <property type="term" value="P:DNA replication"/>
    <property type="evidence" value="ECO:0007669"/>
    <property type="project" value="UniProtKB-KW"/>
</dbReference>
<dbReference type="Pfam" id="PF00717">
    <property type="entry name" value="Peptidase_S24"/>
    <property type="match status" value="1"/>
</dbReference>
<evidence type="ECO:0000256" key="9">
    <source>
        <dbReference type="ARBA" id="ARBA00023163"/>
    </source>
</evidence>
<evidence type="ECO:0000256" key="6">
    <source>
        <dbReference type="ARBA" id="ARBA00022813"/>
    </source>
</evidence>
<dbReference type="STRING" id="1798331.A2W57_00720"/>
<dbReference type="CDD" id="cd06529">
    <property type="entry name" value="S24_LexA-like"/>
    <property type="match status" value="1"/>
</dbReference>
<evidence type="ECO:0000256" key="12">
    <source>
        <dbReference type="RuleBase" id="RU003991"/>
    </source>
</evidence>
<keyword evidence="9" id="KW-0804">Transcription</keyword>
<keyword evidence="4" id="KW-0227">DNA damage</keyword>
<keyword evidence="3" id="KW-0235">DNA replication</keyword>
<dbReference type="InterPro" id="IPR006200">
    <property type="entry name" value="LexA"/>
</dbReference>
<reference evidence="14 15" key="1">
    <citation type="journal article" date="2016" name="Nat. Commun.">
        <title>Thousands of microbial genomes shed light on interconnected biogeochemical processes in an aquifer system.</title>
        <authorList>
            <person name="Anantharaman K."/>
            <person name="Brown C.T."/>
            <person name="Hug L.A."/>
            <person name="Sharon I."/>
            <person name="Castelle C.J."/>
            <person name="Probst A.J."/>
            <person name="Thomas B.C."/>
            <person name="Singh A."/>
            <person name="Wilkins M.J."/>
            <person name="Karaoz U."/>
            <person name="Brodie E.L."/>
            <person name="Williams K.H."/>
            <person name="Hubbard S.S."/>
            <person name="Banfield J.F."/>
        </authorList>
    </citation>
    <scope>NUCLEOTIDE SEQUENCE [LARGE SCALE GENOMIC DNA]</scope>
</reference>
<dbReference type="InterPro" id="IPR039418">
    <property type="entry name" value="LexA-like"/>
</dbReference>
<dbReference type="GO" id="GO:0006281">
    <property type="term" value="P:DNA repair"/>
    <property type="evidence" value="ECO:0007669"/>
    <property type="project" value="UniProtKB-KW"/>
</dbReference>
<feature type="domain" description="Peptidase S24/S26A/S26B/S26C" evidence="13">
    <location>
        <begin position="68"/>
        <end position="181"/>
    </location>
</feature>
<evidence type="ECO:0000256" key="7">
    <source>
        <dbReference type="ARBA" id="ARBA00023015"/>
    </source>
</evidence>
<proteinExistence type="inferred from homology"/>
<gene>
    <name evidence="14" type="ORF">A2W57_00720</name>
</gene>
<comment type="similarity">
    <text evidence="1 12">Belongs to the peptidase S24 family.</text>
</comment>
<dbReference type="InterPro" id="IPR015927">
    <property type="entry name" value="Peptidase_S24_S26A/B/C"/>
</dbReference>
<keyword evidence="6 12" id="KW-0068">Autocatalytic cleavage</keyword>
<evidence type="ECO:0000256" key="8">
    <source>
        <dbReference type="ARBA" id="ARBA00023125"/>
    </source>
</evidence>
<dbReference type="GO" id="GO:0003677">
    <property type="term" value="F:DNA binding"/>
    <property type="evidence" value="ECO:0007669"/>
    <property type="project" value="UniProtKB-KW"/>
</dbReference>
<evidence type="ECO:0000256" key="10">
    <source>
        <dbReference type="ARBA" id="ARBA00023204"/>
    </source>
</evidence>
<dbReference type="PANTHER" id="PTHR33516:SF2">
    <property type="entry name" value="LEXA REPRESSOR-RELATED"/>
    <property type="match status" value="1"/>
</dbReference>
<keyword evidence="2" id="KW-0678">Repressor</keyword>
<keyword evidence="5 12" id="KW-0378">Hydrolase</keyword>
<dbReference type="InterPro" id="IPR036388">
    <property type="entry name" value="WH-like_DNA-bd_sf"/>
</dbReference>
<dbReference type="AlphaFoldDB" id="A0A1F5WF65"/>
<dbReference type="Gene3D" id="2.10.109.10">
    <property type="entry name" value="Umud Fragment, subunit A"/>
    <property type="match status" value="1"/>
</dbReference>
<dbReference type="SUPFAM" id="SSF46785">
    <property type="entry name" value="Winged helix' DNA-binding domain"/>
    <property type="match status" value="1"/>
</dbReference>
<keyword evidence="11" id="KW-0742">SOS response</keyword>
<dbReference type="Gene3D" id="1.10.10.10">
    <property type="entry name" value="Winged helix-like DNA-binding domain superfamily/Winged helix DNA-binding domain"/>
    <property type="match status" value="1"/>
</dbReference>
<dbReference type="PANTHER" id="PTHR33516">
    <property type="entry name" value="LEXA REPRESSOR"/>
    <property type="match status" value="1"/>
</dbReference>
<dbReference type="EMBL" id="MFHJ01000012">
    <property type="protein sequence ID" value="OGF74266.1"/>
    <property type="molecule type" value="Genomic_DNA"/>
</dbReference>
<evidence type="ECO:0000256" key="3">
    <source>
        <dbReference type="ARBA" id="ARBA00022705"/>
    </source>
</evidence>
<dbReference type="GO" id="GO:0009432">
    <property type="term" value="P:SOS response"/>
    <property type="evidence" value="ECO:0007669"/>
    <property type="project" value="UniProtKB-KW"/>
</dbReference>
<keyword evidence="7" id="KW-0805">Transcription regulation</keyword>
<dbReference type="SUPFAM" id="SSF51306">
    <property type="entry name" value="LexA/Signal peptidase"/>
    <property type="match status" value="1"/>
</dbReference>
<dbReference type="GO" id="GO:0045892">
    <property type="term" value="P:negative regulation of DNA-templated transcription"/>
    <property type="evidence" value="ECO:0007669"/>
    <property type="project" value="InterPro"/>
</dbReference>
<evidence type="ECO:0000313" key="14">
    <source>
        <dbReference type="EMBL" id="OGF74266.1"/>
    </source>
</evidence>
<dbReference type="NCBIfam" id="TIGR00498">
    <property type="entry name" value="lexA"/>
    <property type="match status" value="1"/>
</dbReference>
<dbReference type="InterPro" id="IPR006197">
    <property type="entry name" value="Peptidase_S24_LexA"/>
</dbReference>
<accession>A0A1F5WF65</accession>
<dbReference type="PRINTS" id="PR00726">
    <property type="entry name" value="LEXASERPTASE"/>
</dbReference>